<keyword evidence="3 7" id="KW-0812">Transmembrane</keyword>
<feature type="transmembrane region" description="Helical" evidence="7">
    <location>
        <begin position="222"/>
        <end position="242"/>
    </location>
</feature>
<evidence type="ECO:0000256" key="6">
    <source>
        <dbReference type="SAM" id="MobiDB-lite"/>
    </source>
</evidence>
<keyword evidence="2" id="KW-1003">Cell membrane</keyword>
<feature type="region of interest" description="Disordered" evidence="6">
    <location>
        <begin position="491"/>
        <end position="529"/>
    </location>
</feature>
<organism evidence="8 9">
    <name type="scientific">Thermopolyspora flexuosa</name>
    <dbReference type="NCBI Taxonomy" id="103836"/>
    <lineage>
        <taxon>Bacteria</taxon>
        <taxon>Bacillati</taxon>
        <taxon>Actinomycetota</taxon>
        <taxon>Actinomycetes</taxon>
        <taxon>Streptosporangiales</taxon>
        <taxon>Streptosporangiaceae</taxon>
        <taxon>Thermopolyspora</taxon>
    </lineage>
</organism>
<dbReference type="PANTHER" id="PTHR30250">
    <property type="entry name" value="PST FAMILY PREDICTED COLANIC ACID TRANSPORTER"/>
    <property type="match status" value="1"/>
</dbReference>
<protein>
    <submittedName>
        <fullName evidence="8">O-antigen/teichoic acid export membrane protein</fullName>
    </submittedName>
</protein>
<evidence type="ECO:0000256" key="4">
    <source>
        <dbReference type="ARBA" id="ARBA00022989"/>
    </source>
</evidence>
<evidence type="ECO:0000256" key="5">
    <source>
        <dbReference type="ARBA" id="ARBA00023136"/>
    </source>
</evidence>
<comment type="caution">
    <text evidence="8">The sequence shown here is derived from an EMBL/GenBank/DDBJ whole genome shotgun (WGS) entry which is preliminary data.</text>
</comment>
<evidence type="ECO:0000256" key="7">
    <source>
        <dbReference type="SAM" id="Phobius"/>
    </source>
</evidence>
<comment type="subcellular location">
    <subcellularLocation>
        <location evidence="1">Cell membrane</location>
        <topology evidence="1">Multi-pass membrane protein</topology>
    </subcellularLocation>
</comment>
<proteinExistence type="predicted"/>
<evidence type="ECO:0000256" key="3">
    <source>
        <dbReference type="ARBA" id="ARBA00022692"/>
    </source>
</evidence>
<feature type="compositionally biased region" description="Low complexity" evidence="6">
    <location>
        <begin position="518"/>
        <end position="529"/>
    </location>
</feature>
<reference evidence="8 9" key="1">
    <citation type="submission" date="2019-06" db="EMBL/GenBank/DDBJ databases">
        <title>Sequencing the genomes of 1000 actinobacteria strains.</title>
        <authorList>
            <person name="Klenk H.-P."/>
        </authorList>
    </citation>
    <scope>NUCLEOTIDE SEQUENCE [LARGE SCALE GENOMIC DNA]</scope>
    <source>
        <strain evidence="8 9">DSM 43186</strain>
    </source>
</reference>
<feature type="transmembrane region" description="Helical" evidence="7">
    <location>
        <begin position="52"/>
        <end position="77"/>
    </location>
</feature>
<feature type="transmembrane region" description="Helical" evidence="7">
    <location>
        <begin position="378"/>
        <end position="400"/>
    </location>
</feature>
<dbReference type="PANTHER" id="PTHR30250:SF27">
    <property type="entry name" value="POLYSACCHARIDE BIOSYNTHESIS PROTEIN"/>
    <property type="match status" value="1"/>
</dbReference>
<feature type="transmembrane region" description="Helical" evidence="7">
    <location>
        <begin position="187"/>
        <end position="210"/>
    </location>
</feature>
<feature type="transmembrane region" description="Helical" evidence="7">
    <location>
        <begin position="343"/>
        <end position="366"/>
    </location>
</feature>
<evidence type="ECO:0000256" key="1">
    <source>
        <dbReference type="ARBA" id="ARBA00004651"/>
    </source>
</evidence>
<evidence type="ECO:0000313" key="9">
    <source>
        <dbReference type="Proteomes" id="UP000319213"/>
    </source>
</evidence>
<feature type="compositionally biased region" description="Low complexity" evidence="6">
    <location>
        <begin position="502"/>
        <end position="511"/>
    </location>
</feature>
<dbReference type="Proteomes" id="UP000319213">
    <property type="component" value="Unassembled WGS sequence"/>
</dbReference>
<evidence type="ECO:0000313" key="8">
    <source>
        <dbReference type="EMBL" id="TQM77326.1"/>
    </source>
</evidence>
<feature type="transmembrane region" description="Helical" evidence="7">
    <location>
        <begin position="407"/>
        <end position="425"/>
    </location>
</feature>
<feature type="transmembrane region" description="Helical" evidence="7">
    <location>
        <begin position="155"/>
        <end position="175"/>
    </location>
</feature>
<feature type="transmembrane region" description="Helical" evidence="7">
    <location>
        <begin position="89"/>
        <end position="113"/>
    </location>
</feature>
<dbReference type="EMBL" id="VFPQ01000001">
    <property type="protein sequence ID" value="TQM77326.1"/>
    <property type="molecule type" value="Genomic_DNA"/>
</dbReference>
<sequence>MTGEVTEVRRIVRRVVRHGVAGLAGAGMGAAAQFLLVLAVTRAFDAATAGRFFALTTGCLMIAGIVRLDAGNGLLYFVARATADRKGGIWSYLMAAVPPVALISITVSLIVFFEADIFGGIAPDSANQAANGIIYHDNNAASPSPPGGPGDGVGAALRVLAAAFPVIVLAEVFVAATRGFGAMRPTVLLGGVVQPVAQLALVAAVAAWWHGGGAPGGPVLPWLAAAWALPYLPVLAVAAAWLGRRVRREPYLPGTAREFWRHTAPRSAGSAVQHVFQRLDVVVVAALAGPVEAAVYTAATRFKVLGQLAGQGLAQAAQPTLVRALATGDLAVARAVYRRTTNLLVALTWPVWLGYAALAPALLGVFGDRYAAGADVAVVLAATMMVAAACGMADVALVAAGRTAASLAGILAATAVTVAVDLALVPSLGAFGAALGWSAGVVVKNALPLAQIWRSYGLRPFGANLAGGQSRSMPQLWSRWARIARRAASAGPRAIASRRSRCSATSTSRSSYTRRSRTSPSRVSAASEE</sequence>
<gene>
    <name evidence="8" type="ORF">FHX40_4088</name>
</gene>
<dbReference type="GO" id="GO:0005886">
    <property type="term" value="C:plasma membrane"/>
    <property type="evidence" value="ECO:0007669"/>
    <property type="project" value="UniProtKB-SubCell"/>
</dbReference>
<dbReference type="InterPro" id="IPR050833">
    <property type="entry name" value="Poly_Biosynth_Transport"/>
</dbReference>
<keyword evidence="5 7" id="KW-0472">Membrane</keyword>
<feature type="transmembrane region" description="Helical" evidence="7">
    <location>
        <begin position="20"/>
        <end position="40"/>
    </location>
</feature>
<dbReference type="AlphaFoldDB" id="A0A543J3B8"/>
<accession>A0A543J3B8</accession>
<keyword evidence="9" id="KW-1185">Reference proteome</keyword>
<evidence type="ECO:0000256" key="2">
    <source>
        <dbReference type="ARBA" id="ARBA00022475"/>
    </source>
</evidence>
<keyword evidence="4 7" id="KW-1133">Transmembrane helix</keyword>
<name>A0A543J3B8_9ACTN</name>